<protein>
    <submittedName>
        <fullName evidence="2">Uncharacterized protein</fullName>
    </submittedName>
</protein>
<dbReference type="AlphaFoldDB" id="A0A8H6G1Q8"/>
<organism evidence="2 3">
    <name type="scientific">Letharia columbiana</name>
    <dbReference type="NCBI Taxonomy" id="112416"/>
    <lineage>
        <taxon>Eukaryota</taxon>
        <taxon>Fungi</taxon>
        <taxon>Dikarya</taxon>
        <taxon>Ascomycota</taxon>
        <taxon>Pezizomycotina</taxon>
        <taxon>Lecanoromycetes</taxon>
        <taxon>OSLEUM clade</taxon>
        <taxon>Lecanoromycetidae</taxon>
        <taxon>Lecanorales</taxon>
        <taxon>Lecanorineae</taxon>
        <taxon>Parmeliaceae</taxon>
        <taxon>Letharia</taxon>
    </lineage>
</organism>
<reference evidence="2 3" key="1">
    <citation type="journal article" date="2020" name="Genomics">
        <title>Complete, high-quality genomes from long-read metagenomic sequencing of two wolf lichen thalli reveals enigmatic genome architecture.</title>
        <authorList>
            <person name="McKenzie S.K."/>
            <person name="Walston R.F."/>
            <person name="Allen J.L."/>
        </authorList>
    </citation>
    <scope>NUCLEOTIDE SEQUENCE [LARGE SCALE GENOMIC DNA]</scope>
    <source>
        <strain evidence="2">WasteWater2</strain>
    </source>
</reference>
<accession>A0A8H6G1Q8</accession>
<evidence type="ECO:0000313" key="3">
    <source>
        <dbReference type="Proteomes" id="UP000578531"/>
    </source>
</evidence>
<dbReference type="EMBL" id="JACCJC010000008">
    <property type="protein sequence ID" value="KAF6238832.1"/>
    <property type="molecule type" value="Genomic_DNA"/>
</dbReference>
<name>A0A8H6G1Q8_9LECA</name>
<dbReference type="Proteomes" id="UP000578531">
    <property type="component" value="Unassembled WGS sequence"/>
</dbReference>
<feature type="region of interest" description="Disordered" evidence="1">
    <location>
        <begin position="36"/>
        <end position="57"/>
    </location>
</feature>
<sequence length="116" mass="13269">MNLDVVQQRKDQFAAKQFEQQFRSMCHLGPAIFEDTKRGRSPVKKKATAPPTPGLLRSLSFAVPEAPRRLPRRLHRSNNSKVEEMEAVVKVEAVNEVDEVDKVDEVDEVDEVEEIR</sequence>
<gene>
    <name evidence="2" type="ORF">HO173_003339</name>
</gene>
<proteinExistence type="predicted"/>
<dbReference type="GeneID" id="59285007"/>
<comment type="caution">
    <text evidence="2">The sequence shown here is derived from an EMBL/GenBank/DDBJ whole genome shotgun (WGS) entry which is preliminary data.</text>
</comment>
<evidence type="ECO:0000313" key="2">
    <source>
        <dbReference type="EMBL" id="KAF6238832.1"/>
    </source>
</evidence>
<keyword evidence="3" id="KW-1185">Reference proteome</keyword>
<dbReference type="RefSeq" id="XP_037168131.1">
    <property type="nucleotide sequence ID" value="XM_037305266.1"/>
</dbReference>
<evidence type="ECO:0000256" key="1">
    <source>
        <dbReference type="SAM" id="MobiDB-lite"/>
    </source>
</evidence>
<dbReference type="OrthoDB" id="5503893at2759"/>